<dbReference type="Pfam" id="PF17101">
    <property type="entry name" value="Stealth_CR1"/>
    <property type="match status" value="1"/>
</dbReference>
<dbReference type="InterPro" id="IPR031358">
    <property type="entry name" value="Stealth_CR1"/>
</dbReference>
<evidence type="ECO:0000259" key="5">
    <source>
        <dbReference type="Pfam" id="PF11380"/>
    </source>
</evidence>
<evidence type="ECO:0000256" key="2">
    <source>
        <dbReference type="ARBA" id="ARBA00022679"/>
    </source>
</evidence>
<dbReference type="InterPro" id="IPR031356">
    <property type="entry name" value="Stealth_CR4"/>
</dbReference>
<evidence type="ECO:0000313" key="10">
    <source>
        <dbReference type="Proteomes" id="UP001290101"/>
    </source>
</evidence>
<gene>
    <name evidence="9" type="ORF">U2F25_03940</name>
</gene>
<evidence type="ECO:0000313" key="9">
    <source>
        <dbReference type="EMBL" id="MDZ5488624.1"/>
    </source>
</evidence>
<keyword evidence="10" id="KW-1185">Reference proteome</keyword>
<feature type="domain" description="Stealth protein CR4 conserved region 4" evidence="8">
    <location>
        <begin position="504"/>
        <end position="547"/>
    </location>
</feature>
<name>A0ABU5J7X8_9ACTN</name>
<keyword evidence="3" id="KW-0270">Exopolysaccharide synthesis</keyword>
<dbReference type="Pfam" id="PF17102">
    <property type="entry name" value="Stealth_CR3"/>
    <property type="match status" value="1"/>
</dbReference>
<feature type="domain" description="Stealth protein CR1 conserved region 1" evidence="6">
    <location>
        <begin position="237"/>
        <end position="262"/>
    </location>
</feature>
<keyword evidence="2" id="KW-0808">Transferase</keyword>
<evidence type="ECO:0000259" key="7">
    <source>
        <dbReference type="Pfam" id="PF17102"/>
    </source>
</evidence>
<dbReference type="InterPro" id="IPR021520">
    <property type="entry name" value="Stealth_CR2"/>
</dbReference>
<dbReference type="Pfam" id="PF17103">
    <property type="entry name" value="Stealth_CR4"/>
    <property type="match status" value="1"/>
</dbReference>
<evidence type="ECO:0000256" key="1">
    <source>
        <dbReference type="ARBA" id="ARBA00007583"/>
    </source>
</evidence>
<dbReference type="InterPro" id="IPR047141">
    <property type="entry name" value="Stealth"/>
</dbReference>
<feature type="domain" description="Stealth protein CR3 conserved region 3" evidence="7">
    <location>
        <begin position="424"/>
        <end position="471"/>
    </location>
</feature>
<protein>
    <submittedName>
        <fullName evidence="9">Stealth family protein</fullName>
    </submittedName>
</protein>
<accession>A0ABU5J7X8</accession>
<evidence type="ECO:0000256" key="4">
    <source>
        <dbReference type="SAM" id="MobiDB-lite"/>
    </source>
</evidence>
<evidence type="ECO:0000256" key="3">
    <source>
        <dbReference type="ARBA" id="ARBA00023169"/>
    </source>
</evidence>
<evidence type="ECO:0000259" key="8">
    <source>
        <dbReference type="Pfam" id="PF17103"/>
    </source>
</evidence>
<dbReference type="RefSeq" id="WP_322439152.1">
    <property type="nucleotide sequence ID" value="NZ_JAXOTQ010000004.1"/>
</dbReference>
<comment type="caution">
    <text evidence="9">The sequence shown here is derived from an EMBL/GenBank/DDBJ whole genome shotgun (WGS) entry which is preliminary data.</text>
</comment>
<feature type="region of interest" description="Disordered" evidence="4">
    <location>
        <begin position="1"/>
        <end position="34"/>
    </location>
</feature>
<reference evidence="9 10" key="1">
    <citation type="submission" date="2023-12" db="EMBL/GenBank/DDBJ databases">
        <title>Micromonospora sp. nov., isolated from Atacama Desert.</title>
        <authorList>
            <person name="Carro L."/>
            <person name="Golinska P."/>
            <person name="Klenk H.-P."/>
            <person name="Goodfellow M."/>
        </authorList>
    </citation>
    <scope>NUCLEOTIDE SEQUENCE [LARGE SCALE GENOMIC DNA]</scope>
    <source>
        <strain evidence="9 10">4G53</strain>
    </source>
</reference>
<dbReference type="PANTHER" id="PTHR24045:SF0">
    <property type="entry name" value="N-ACETYLGLUCOSAMINE-1-PHOSPHOTRANSFERASE SUBUNITS ALPHA_BETA"/>
    <property type="match status" value="1"/>
</dbReference>
<dbReference type="InterPro" id="IPR031357">
    <property type="entry name" value="Stealth_CR3"/>
</dbReference>
<proteinExistence type="inferred from homology"/>
<dbReference type="PANTHER" id="PTHR24045">
    <property type="match status" value="1"/>
</dbReference>
<organism evidence="9 10">
    <name type="scientific">Micromonospora sicca</name>
    <dbReference type="NCBI Taxonomy" id="2202420"/>
    <lineage>
        <taxon>Bacteria</taxon>
        <taxon>Bacillati</taxon>
        <taxon>Actinomycetota</taxon>
        <taxon>Actinomycetes</taxon>
        <taxon>Micromonosporales</taxon>
        <taxon>Micromonosporaceae</taxon>
        <taxon>Micromonospora</taxon>
    </lineage>
</organism>
<comment type="similarity">
    <text evidence="1">Belongs to the stealth family.</text>
</comment>
<dbReference type="EMBL" id="JAXOTQ010000004">
    <property type="protein sequence ID" value="MDZ5488624.1"/>
    <property type="molecule type" value="Genomic_DNA"/>
</dbReference>
<feature type="domain" description="Stealth protein CR2 conserved region 2" evidence="5">
    <location>
        <begin position="274"/>
        <end position="380"/>
    </location>
</feature>
<evidence type="ECO:0000259" key="6">
    <source>
        <dbReference type="Pfam" id="PF17101"/>
    </source>
</evidence>
<dbReference type="Pfam" id="PF11380">
    <property type="entry name" value="Stealth_CR2"/>
    <property type="match status" value="1"/>
</dbReference>
<sequence length="549" mass="61592">MSDAFSGPQTLPAPAVPAPAAWPAPSTPAGEPDDVREVLVDGGRSRRAHVHADLTPLRARQLNVTEVTAALAAHGVDHFLVRGMDDRTPVVGVSEEDRVAALGALEKLGAAGACYVSQVLPKPPIVGALRDAADPAVWAELHRARALKMTWFRVDPTVKLVLGAAYGCEVEFWRPDRKADVLRAPRRNRMMPAVSMAGVPVEVGEHRFTRLAAATKPGPRFRTRPEFDHLLPDDIDFPIDVVYTWVDGADPEWQRRRADVKGEAFHAEAASESRYINRDELKYSLRSLHLNAPWIRNIYIVTDRQRPAWLDLSAGNIFLVNHEDIFTDRDALPTYNSCAIESQLHNIDGLAEHFLYLNDDMFFGRPLAPQTFFLANGNTKFFLSQNRIPLGPITSADTPVDAMIKNNRRLIEERFGRILTQGSQHVPYPLRRSLLAEIEREFPVEHATTVHSRFRSPTDLTITYSLHHYYAFLTGRALPGHVNYGYVQLAVPDLGARLKRAEARRDWDTFCINDAFSTYAQLQQQMAILEPFLEAYFPVPSPYESADPR</sequence>
<dbReference type="Proteomes" id="UP001290101">
    <property type="component" value="Unassembled WGS sequence"/>
</dbReference>
<feature type="compositionally biased region" description="Pro residues" evidence="4">
    <location>
        <begin position="14"/>
        <end position="26"/>
    </location>
</feature>